<gene>
    <name evidence="1" type="ORF">GCM10022214_30970</name>
</gene>
<accession>A0ABP7VR73</accession>
<reference evidence="2" key="1">
    <citation type="journal article" date="2019" name="Int. J. Syst. Evol. Microbiol.">
        <title>The Global Catalogue of Microorganisms (GCM) 10K type strain sequencing project: providing services to taxonomists for standard genome sequencing and annotation.</title>
        <authorList>
            <consortium name="The Broad Institute Genomics Platform"/>
            <consortium name="The Broad Institute Genome Sequencing Center for Infectious Disease"/>
            <person name="Wu L."/>
            <person name="Ma J."/>
        </authorList>
    </citation>
    <scope>NUCLEOTIDE SEQUENCE [LARGE SCALE GENOMIC DNA]</scope>
    <source>
        <strain evidence="2">JCM 16702</strain>
    </source>
</reference>
<proteinExistence type="predicted"/>
<evidence type="ECO:0000313" key="2">
    <source>
        <dbReference type="Proteomes" id="UP001500683"/>
    </source>
</evidence>
<dbReference type="EMBL" id="BAAAZG010000018">
    <property type="protein sequence ID" value="GAA4072591.1"/>
    <property type="molecule type" value="Genomic_DNA"/>
</dbReference>
<keyword evidence="2" id="KW-1185">Reference proteome</keyword>
<sequence>MIGICACLRGAGPHGVRPLLPHARAAEIRIRMERGAVEMKQAIEAAAGG</sequence>
<organism evidence="1 2">
    <name type="scientific">Actinomadura miaoliensis</name>
    <dbReference type="NCBI Taxonomy" id="430685"/>
    <lineage>
        <taxon>Bacteria</taxon>
        <taxon>Bacillati</taxon>
        <taxon>Actinomycetota</taxon>
        <taxon>Actinomycetes</taxon>
        <taxon>Streptosporangiales</taxon>
        <taxon>Thermomonosporaceae</taxon>
        <taxon>Actinomadura</taxon>
    </lineage>
</organism>
<protein>
    <submittedName>
        <fullName evidence="1">Uncharacterized protein</fullName>
    </submittedName>
</protein>
<evidence type="ECO:0000313" key="1">
    <source>
        <dbReference type="EMBL" id="GAA4072591.1"/>
    </source>
</evidence>
<dbReference type="Proteomes" id="UP001500683">
    <property type="component" value="Unassembled WGS sequence"/>
</dbReference>
<comment type="caution">
    <text evidence="1">The sequence shown here is derived from an EMBL/GenBank/DDBJ whole genome shotgun (WGS) entry which is preliminary data.</text>
</comment>
<name>A0ABP7VR73_9ACTN</name>